<reference evidence="1 2" key="1">
    <citation type="journal article" date="2015" name="Stand. Genomic Sci.">
        <title>Genomic Encyclopedia of Bacterial and Archaeal Type Strains, Phase III: the genomes of soil and plant-associated and newly described type strains.</title>
        <authorList>
            <person name="Whitman W.B."/>
            <person name="Woyke T."/>
            <person name="Klenk H.P."/>
            <person name="Zhou Y."/>
            <person name="Lilburn T.G."/>
            <person name="Beck B.J."/>
            <person name="De Vos P."/>
            <person name="Vandamme P."/>
            <person name="Eisen J.A."/>
            <person name="Garrity G."/>
            <person name="Hugenholtz P."/>
            <person name="Kyrpides N.C."/>
        </authorList>
    </citation>
    <scope>NUCLEOTIDE SEQUENCE [LARGE SCALE GENOMIC DNA]</scope>
    <source>
        <strain evidence="1 2">CGMCC 1.6858</strain>
    </source>
</reference>
<dbReference type="EMBL" id="VLKY01000004">
    <property type="protein sequence ID" value="TWI55718.1"/>
    <property type="molecule type" value="Genomic_DNA"/>
</dbReference>
<dbReference type="Pfam" id="PF12021">
    <property type="entry name" value="DUF3509"/>
    <property type="match status" value="1"/>
</dbReference>
<proteinExistence type="predicted"/>
<dbReference type="InterPro" id="IPR021898">
    <property type="entry name" value="DUF3509"/>
</dbReference>
<evidence type="ECO:0000313" key="1">
    <source>
        <dbReference type="EMBL" id="TWI55718.1"/>
    </source>
</evidence>
<protein>
    <submittedName>
        <fullName evidence="1">Uncharacterized protein DUF3509</fullName>
    </submittedName>
</protein>
<gene>
    <name evidence="1" type="ORF">IQ22_01651</name>
</gene>
<organism evidence="1 2">
    <name type="scientific">Pseudomonas duriflava</name>
    <dbReference type="NCBI Taxonomy" id="459528"/>
    <lineage>
        <taxon>Bacteria</taxon>
        <taxon>Pseudomonadati</taxon>
        <taxon>Pseudomonadota</taxon>
        <taxon>Gammaproteobacteria</taxon>
        <taxon>Pseudomonadales</taxon>
        <taxon>Pseudomonadaceae</taxon>
        <taxon>Pseudomonas</taxon>
    </lineage>
</organism>
<dbReference type="Proteomes" id="UP000316905">
    <property type="component" value="Unassembled WGS sequence"/>
</dbReference>
<accession>A0A562QG50</accession>
<keyword evidence="2" id="KW-1185">Reference proteome</keyword>
<comment type="caution">
    <text evidence="1">The sequence shown here is derived from an EMBL/GenBank/DDBJ whole genome shotgun (WGS) entry which is preliminary data.</text>
</comment>
<sequence>MNSATERLMSAFSDYDCTVTNPRPDGSVVLCVKDTGSDAHITRVITARQLSEPKALQLVIDDMRKDVSLRAGALAPQCLATLRKTGATVVRYAE</sequence>
<evidence type="ECO:0000313" key="2">
    <source>
        <dbReference type="Proteomes" id="UP000316905"/>
    </source>
</evidence>
<dbReference type="AlphaFoldDB" id="A0A562QG50"/>
<name>A0A562QG50_9PSED</name>